<gene>
    <name evidence="2" type="ORF">IPN02_15590</name>
</gene>
<feature type="compositionally biased region" description="Polar residues" evidence="1">
    <location>
        <begin position="144"/>
        <end position="156"/>
    </location>
</feature>
<proteinExistence type="predicted"/>
<evidence type="ECO:0000256" key="1">
    <source>
        <dbReference type="SAM" id="MobiDB-lite"/>
    </source>
</evidence>
<dbReference type="Proteomes" id="UP000727993">
    <property type="component" value="Unassembled WGS sequence"/>
</dbReference>
<protein>
    <submittedName>
        <fullName evidence="2">Uncharacterized protein</fullName>
    </submittedName>
</protein>
<reference evidence="2 3" key="1">
    <citation type="submission" date="2020-10" db="EMBL/GenBank/DDBJ databases">
        <title>Connecting structure to function with the recovery of over 1000 high-quality activated sludge metagenome-assembled genomes encoding full-length rRNA genes using long-read sequencing.</title>
        <authorList>
            <person name="Singleton C.M."/>
            <person name="Petriglieri F."/>
            <person name="Kristensen J.M."/>
            <person name="Kirkegaard R.H."/>
            <person name="Michaelsen T.Y."/>
            <person name="Andersen M.H."/>
            <person name="Karst S.M."/>
            <person name="Dueholm M.S."/>
            <person name="Nielsen P.H."/>
            <person name="Albertsen M."/>
        </authorList>
    </citation>
    <scope>NUCLEOTIDE SEQUENCE [LARGE SCALE GENOMIC DNA]</scope>
    <source>
        <strain evidence="2">Lyne_18-Q3-R50-59_MAXAC.006</strain>
    </source>
</reference>
<organism evidence="2 3">
    <name type="scientific">Candidatus Neomicrothrix subdominans</name>
    <dbReference type="NCBI Taxonomy" id="2954438"/>
    <lineage>
        <taxon>Bacteria</taxon>
        <taxon>Bacillati</taxon>
        <taxon>Actinomycetota</taxon>
        <taxon>Acidimicrobiia</taxon>
        <taxon>Acidimicrobiales</taxon>
        <taxon>Microthrixaceae</taxon>
        <taxon>Candidatus Neomicrothrix</taxon>
    </lineage>
</organism>
<comment type="caution">
    <text evidence="2">The sequence shown here is derived from an EMBL/GenBank/DDBJ whole genome shotgun (WGS) entry which is preliminary data.</text>
</comment>
<name>A0A936TE20_9ACTN</name>
<evidence type="ECO:0000313" key="2">
    <source>
        <dbReference type="EMBL" id="MBK9298226.1"/>
    </source>
</evidence>
<feature type="region of interest" description="Disordered" evidence="1">
    <location>
        <begin position="61"/>
        <end position="81"/>
    </location>
</feature>
<accession>A0A936TE20</accession>
<dbReference type="EMBL" id="JADJZA010000008">
    <property type="protein sequence ID" value="MBK9298226.1"/>
    <property type="molecule type" value="Genomic_DNA"/>
</dbReference>
<sequence>MTDPGNPTDQQRRLAELQARRPKAKRRHPARASRIVVLGLSTTAMFGMVGKLGFDASTQTVTARGDTPTGQPATALTGQPADASVEATIDAELANATVVTAPPIRVTVPPVGSSDSSTNSSSGSSTAADPSPYQPAPVEIAVPTRTQTPVRTSGSN</sequence>
<dbReference type="AlphaFoldDB" id="A0A936TE20"/>
<feature type="region of interest" description="Disordered" evidence="1">
    <location>
        <begin position="104"/>
        <end position="156"/>
    </location>
</feature>
<feature type="compositionally biased region" description="Polar residues" evidence="1">
    <location>
        <begin position="61"/>
        <end position="77"/>
    </location>
</feature>
<feature type="compositionally biased region" description="Low complexity" evidence="1">
    <location>
        <begin position="112"/>
        <end position="131"/>
    </location>
</feature>
<evidence type="ECO:0000313" key="3">
    <source>
        <dbReference type="Proteomes" id="UP000727993"/>
    </source>
</evidence>